<reference evidence="7" key="1">
    <citation type="submission" date="2018-05" db="EMBL/GenBank/DDBJ databases">
        <authorList>
            <person name="Lanie J.A."/>
            <person name="Ng W.-L."/>
            <person name="Kazmierczak K.M."/>
            <person name="Andrzejewski T.M."/>
            <person name="Davidsen T.M."/>
            <person name="Wayne K.J."/>
            <person name="Tettelin H."/>
            <person name="Glass J.I."/>
            <person name="Rusch D."/>
            <person name="Podicherti R."/>
            <person name="Tsui H.-C.T."/>
            <person name="Winkler M.E."/>
        </authorList>
    </citation>
    <scope>NUCLEOTIDE SEQUENCE</scope>
</reference>
<dbReference type="NCBIfam" id="TIGR01852">
    <property type="entry name" value="lipid_A_lpxA"/>
    <property type="match status" value="1"/>
</dbReference>
<dbReference type="Gene3D" id="2.160.10.10">
    <property type="entry name" value="Hexapeptide repeat proteins"/>
    <property type="match status" value="1"/>
</dbReference>
<dbReference type="NCBIfam" id="NF003657">
    <property type="entry name" value="PRK05289.1"/>
    <property type="match status" value="1"/>
</dbReference>
<dbReference type="GO" id="GO:0016020">
    <property type="term" value="C:membrane"/>
    <property type="evidence" value="ECO:0007669"/>
    <property type="project" value="GOC"/>
</dbReference>
<dbReference type="EMBL" id="UINC01012270">
    <property type="protein sequence ID" value="SVA53676.1"/>
    <property type="molecule type" value="Genomic_DNA"/>
</dbReference>
<feature type="non-terminal residue" evidence="7">
    <location>
        <position position="1"/>
    </location>
</feature>
<dbReference type="Pfam" id="PF13720">
    <property type="entry name" value="Acetyltransf_11"/>
    <property type="match status" value="1"/>
</dbReference>
<dbReference type="Pfam" id="PF00132">
    <property type="entry name" value="Hexapep"/>
    <property type="match status" value="1"/>
</dbReference>
<sequence length="261" mass="27523">VSVHPTAVVSKEAIISPKAEIGPFCVISGKAQIGAYTTLDSNVRVGSPRGEVIIGEHNHLQAGAALGGPPQDLAHDDSPSKLVVGDHNRFGECATVSLGSSTGSGVTQVGNHCFLMAYAHVGHDCLIGDEVVITNLAQLAGHVTIERKVVVSGMVGCTQFVRLGELSFLTAGTLVNKDVAPYSIADGRWASLRAVNRVGLQRAGLDAREIRNIGCAIRILMNNSFTIEEVTKKIVGECLPSPNIDHLTNFVRTSEKGILRG</sequence>
<dbReference type="AlphaFoldDB" id="A0A381WMC7"/>
<dbReference type="SUPFAM" id="SSF51161">
    <property type="entry name" value="Trimeric LpxA-like enzymes"/>
    <property type="match status" value="1"/>
</dbReference>
<dbReference type="GO" id="GO:0008780">
    <property type="term" value="F:acyl-[acyl-carrier-protein]-UDP-N-acetylglucosamine O-acyltransferase activity"/>
    <property type="evidence" value="ECO:0007669"/>
    <property type="project" value="InterPro"/>
</dbReference>
<evidence type="ECO:0000259" key="6">
    <source>
        <dbReference type="Pfam" id="PF13720"/>
    </source>
</evidence>
<dbReference type="Gene3D" id="1.20.1180.10">
    <property type="entry name" value="Udp N-acetylglucosamine O-acyltransferase, C-terminal domain"/>
    <property type="match status" value="1"/>
</dbReference>
<evidence type="ECO:0000256" key="4">
    <source>
        <dbReference type="ARBA" id="ARBA00023098"/>
    </source>
</evidence>
<feature type="domain" description="UDP N-acetylglucosamine O-acyltransferase C-terminal" evidence="6">
    <location>
        <begin position="178"/>
        <end position="258"/>
    </location>
</feature>
<evidence type="ECO:0000256" key="3">
    <source>
        <dbReference type="ARBA" id="ARBA00022679"/>
    </source>
</evidence>
<keyword evidence="1" id="KW-0444">Lipid biosynthesis</keyword>
<evidence type="ECO:0000256" key="1">
    <source>
        <dbReference type="ARBA" id="ARBA00022516"/>
    </source>
</evidence>
<keyword evidence="3" id="KW-0808">Transferase</keyword>
<evidence type="ECO:0000256" key="5">
    <source>
        <dbReference type="ARBA" id="ARBA00023315"/>
    </source>
</evidence>
<dbReference type="InterPro" id="IPR037157">
    <property type="entry name" value="Acetyltransf_C_sf"/>
</dbReference>
<gene>
    <name evidence="7" type="ORF">METZ01_LOCUS106530</name>
</gene>
<dbReference type="GO" id="GO:0009245">
    <property type="term" value="P:lipid A biosynthetic process"/>
    <property type="evidence" value="ECO:0007669"/>
    <property type="project" value="UniProtKB-KW"/>
</dbReference>
<organism evidence="7">
    <name type="scientific">marine metagenome</name>
    <dbReference type="NCBI Taxonomy" id="408172"/>
    <lineage>
        <taxon>unclassified sequences</taxon>
        <taxon>metagenomes</taxon>
        <taxon>ecological metagenomes</taxon>
    </lineage>
</organism>
<dbReference type="InterPro" id="IPR010137">
    <property type="entry name" value="Lipid_A_LpxA"/>
</dbReference>
<keyword evidence="5" id="KW-0012">Acyltransferase</keyword>
<protein>
    <recommendedName>
        <fullName evidence="6">UDP N-acetylglucosamine O-acyltransferase C-terminal domain-containing protein</fullName>
    </recommendedName>
</protein>
<evidence type="ECO:0000313" key="7">
    <source>
        <dbReference type="EMBL" id="SVA53676.1"/>
    </source>
</evidence>
<dbReference type="PANTHER" id="PTHR43480:SF1">
    <property type="entry name" value="ACYL-[ACYL-CARRIER-PROTEIN]--UDP-N-ACETYLGLUCOSAMINE O-ACYLTRANSFERASE, MITOCHONDRIAL-RELATED"/>
    <property type="match status" value="1"/>
</dbReference>
<dbReference type="InterPro" id="IPR011004">
    <property type="entry name" value="Trimer_LpxA-like_sf"/>
</dbReference>
<keyword evidence="2" id="KW-0441">Lipid A biosynthesis</keyword>
<proteinExistence type="predicted"/>
<name>A0A381WMC7_9ZZZZ</name>
<keyword evidence="4" id="KW-0443">Lipid metabolism</keyword>
<accession>A0A381WMC7</accession>
<evidence type="ECO:0000256" key="2">
    <source>
        <dbReference type="ARBA" id="ARBA00022556"/>
    </source>
</evidence>
<dbReference type="InterPro" id="IPR001451">
    <property type="entry name" value="Hexapep"/>
</dbReference>
<dbReference type="InterPro" id="IPR029098">
    <property type="entry name" value="Acetyltransf_C"/>
</dbReference>
<dbReference type="PANTHER" id="PTHR43480">
    <property type="entry name" value="ACYL-[ACYL-CARRIER-PROTEIN]--UDP-N-ACETYLGLUCOSAMINE O-ACYLTRANSFERASE"/>
    <property type="match status" value="1"/>
</dbReference>
<dbReference type="PIRSF" id="PIRSF000456">
    <property type="entry name" value="UDP-GlcNAc_acltr"/>
    <property type="match status" value="1"/>
</dbReference>